<dbReference type="GeneID" id="14913077"/>
<keyword evidence="3" id="KW-1185">Reference proteome</keyword>
<dbReference type="EMBL" id="KB008108">
    <property type="protein sequence ID" value="ELR12563.1"/>
    <property type="molecule type" value="Genomic_DNA"/>
</dbReference>
<protein>
    <submittedName>
        <fullName evidence="2">Uncharacterized protein</fullName>
    </submittedName>
</protein>
<dbReference type="VEuPathDB" id="AmoebaDB:ACA1_329690"/>
<dbReference type="RefSeq" id="XP_004334576.1">
    <property type="nucleotide sequence ID" value="XM_004334528.1"/>
</dbReference>
<reference evidence="2 3" key="1">
    <citation type="journal article" date="2013" name="Genome Biol.">
        <title>Genome of Acanthamoeba castellanii highlights extensive lateral gene transfer and early evolution of tyrosine kinase signaling.</title>
        <authorList>
            <person name="Clarke M."/>
            <person name="Lohan A.J."/>
            <person name="Liu B."/>
            <person name="Lagkouvardos I."/>
            <person name="Roy S."/>
            <person name="Zafar N."/>
            <person name="Bertelli C."/>
            <person name="Schilde C."/>
            <person name="Kianianmomeni A."/>
            <person name="Burglin T.R."/>
            <person name="Frech C."/>
            <person name="Turcotte B."/>
            <person name="Kopec K.O."/>
            <person name="Synnott J.M."/>
            <person name="Choo C."/>
            <person name="Paponov I."/>
            <person name="Finkler A."/>
            <person name="Soon Heng Tan C."/>
            <person name="Hutchins A.P."/>
            <person name="Weinmeier T."/>
            <person name="Rattei T."/>
            <person name="Chu J.S."/>
            <person name="Gimenez G."/>
            <person name="Irimia M."/>
            <person name="Rigden D.J."/>
            <person name="Fitzpatrick D.A."/>
            <person name="Lorenzo-Morales J."/>
            <person name="Bateman A."/>
            <person name="Chiu C.H."/>
            <person name="Tang P."/>
            <person name="Hegemann P."/>
            <person name="Fromm H."/>
            <person name="Raoult D."/>
            <person name="Greub G."/>
            <person name="Miranda-Saavedra D."/>
            <person name="Chen N."/>
            <person name="Nash P."/>
            <person name="Ginger M.L."/>
            <person name="Horn M."/>
            <person name="Schaap P."/>
            <person name="Caler L."/>
            <person name="Loftus B."/>
        </authorList>
    </citation>
    <scope>NUCLEOTIDE SEQUENCE [LARGE SCALE GENOMIC DNA]</scope>
    <source>
        <strain evidence="2 3">Neff</strain>
    </source>
</reference>
<accession>L8GII6</accession>
<dbReference type="AlphaFoldDB" id="L8GII6"/>
<proteinExistence type="predicted"/>
<evidence type="ECO:0000313" key="3">
    <source>
        <dbReference type="Proteomes" id="UP000011083"/>
    </source>
</evidence>
<name>L8GII6_ACACF</name>
<dbReference type="Proteomes" id="UP000011083">
    <property type="component" value="Unassembled WGS sequence"/>
</dbReference>
<feature type="region of interest" description="Disordered" evidence="1">
    <location>
        <begin position="1"/>
        <end position="30"/>
    </location>
</feature>
<sequence length="239" mass="26862">MKLLPMSCTQQMAKERKEGDEEEPDDGSFDERASALSYAEIVKRLPIVRQSYVEGSQGEVGAAVAGCHQWRQRADACFRQLHNPAEKQKVKGGEAQCMKLQLQFMLCMGERVLPQQFDRLMGCMKSKGDIGQCEQPLLEIMNGLEKKAQIENRQRDGASTADPNDLLTSEERQRLLECTLTGATQHEIDCMIPKSGQGVGIADVARCIEPAKQALHCWGAFNYRRARYEEALNRPNQKD</sequence>
<gene>
    <name evidence="2" type="ORF">ACA1_329690</name>
</gene>
<evidence type="ECO:0000256" key="1">
    <source>
        <dbReference type="SAM" id="MobiDB-lite"/>
    </source>
</evidence>
<dbReference type="KEGG" id="acan:ACA1_329690"/>
<evidence type="ECO:0000313" key="2">
    <source>
        <dbReference type="EMBL" id="ELR12563.1"/>
    </source>
</evidence>
<organism evidence="2 3">
    <name type="scientific">Acanthamoeba castellanii (strain ATCC 30010 / Neff)</name>
    <dbReference type="NCBI Taxonomy" id="1257118"/>
    <lineage>
        <taxon>Eukaryota</taxon>
        <taxon>Amoebozoa</taxon>
        <taxon>Discosea</taxon>
        <taxon>Longamoebia</taxon>
        <taxon>Centramoebida</taxon>
        <taxon>Acanthamoebidae</taxon>
        <taxon>Acanthamoeba</taxon>
    </lineage>
</organism>